<feature type="transmembrane region" description="Helical" evidence="1">
    <location>
        <begin position="52"/>
        <end position="73"/>
    </location>
</feature>
<evidence type="ECO:0000256" key="1">
    <source>
        <dbReference type="SAM" id="Phobius"/>
    </source>
</evidence>
<dbReference type="HOGENOM" id="CLU_1971253_0_0_1"/>
<dbReference type="EMBL" id="KN827831">
    <property type="protein sequence ID" value="KIK75831.1"/>
    <property type="molecule type" value="Genomic_DNA"/>
</dbReference>
<reference evidence="3" key="2">
    <citation type="submission" date="2015-01" db="EMBL/GenBank/DDBJ databases">
        <title>Evolutionary Origins and Diversification of the Mycorrhizal Mutualists.</title>
        <authorList>
            <consortium name="DOE Joint Genome Institute"/>
            <consortium name="Mycorrhizal Genomics Consortium"/>
            <person name="Kohler A."/>
            <person name="Kuo A."/>
            <person name="Nagy L.G."/>
            <person name="Floudas D."/>
            <person name="Copeland A."/>
            <person name="Barry K.W."/>
            <person name="Cichocki N."/>
            <person name="Veneault-Fourrey C."/>
            <person name="LaButti K."/>
            <person name="Lindquist E.A."/>
            <person name="Lipzen A."/>
            <person name="Lundell T."/>
            <person name="Morin E."/>
            <person name="Murat C."/>
            <person name="Riley R."/>
            <person name="Ohm R."/>
            <person name="Sun H."/>
            <person name="Tunlid A."/>
            <person name="Henrissat B."/>
            <person name="Grigoriev I.V."/>
            <person name="Hibbett D.S."/>
            <person name="Martin F."/>
        </authorList>
    </citation>
    <scope>NUCLEOTIDE SEQUENCE [LARGE SCALE GENOMIC DNA]</scope>
    <source>
        <strain evidence="3">Ve08.2h10</strain>
    </source>
</reference>
<sequence length="127" mass="14657">MGHHISKKSRVNDITHTLKAIEDEVYLVFQSPVARLPKNQHWLQPDLSCQLLQIWVVSVSVSVFFLDLLQLVFCKTIEIKIIVCLCTTPYKIYTTFMDVDPQGDPWLVGYVYSGDKVYYNSQVRECG</sequence>
<evidence type="ECO:0000313" key="2">
    <source>
        <dbReference type="EMBL" id="KIK75831.1"/>
    </source>
</evidence>
<keyword evidence="1" id="KW-1133">Transmembrane helix</keyword>
<organism evidence="2 3">
    <name type="scientific">Paxillus rubicundulus Ve08.2h10</name>
    <dbReference type="NCBI Taxonomy" id="930991"/>
    <lineage>
        <taxon>Eukaryota</taxon>
        <taxon>Fungi</taxon>
        <taxon>Dikarya</taxon>
        <taxon>Basidiomycota</taxon>
        <taxon>Agaricomycotina</taxon>
        <taxon>Agaricomycetes</taxon>
        <taxon>Agaricomycetidae</taxon>
        <taxon>Boletales</taxon>
        <taxon>Paxilineae</taxon>
        <taxon>Paxillaceae</taxon>
        <taxon>Paxillus</taxon>
    </lineage>
</organism>
<proteinExistence type="predicted"/>
<dbReference type="InParanoid" id="A0A0D0CXF3"/>
<name>A0A0D0CXF3_9AGAM</name>
<evidence type="ECO:0000313" key="3">
    <source>
        <dbReference type="Proteomes" id="UP000054538"/>
    </source>
</evidence>
<reference evidence="2 3" key="1">
    <citation type="submission" date="2014-04" db="EMBL/GenBank/DDBJ databases">
        <authorList>
            <consortium name="DOE Joint Genome Institute"/>
            <person name="Kuo A."/>
            <person name="Kohler A."/>
            <person name="Jargeat P."/>
            <person name="Nagy L.G."/>
            <person name="Floudas D."/>
            <person name="Copeland A."/>
            <person name="Barry K.W."/>
            <person name="Cichocki N."/>
            <person name="Veneault-Fourrey C."/>
            <person name="LaButti K."/>
            <person name="Lindquist E.A."/>
            <person name="Lipzen A."/>
            <person name="Lundell T."/>
            <person name="Morin E."/>
            <person name="Murat C."/>
            <person name="Sun H."/>
            <person name="Tunlid A."/>
            <person name="Henrissat B."/>
            <person name="Grigoriev I.V."/>
            <person name="Hibbett D.S."/>
            <person name="Martin F."/>
            <person name="Nordberg H.P."/>
            <person name="Cantor M.N."/>
            <person name="Hua S.X."/>
        </authorList>
    </citation>
    <scope>NUCLEOTIDE SEQUENCE [LARGE SCALE GENOMIC DNA]</scope>
    <source>
        <strain evidence="2 3">Ve08.2h10</strain>
    </source>
</reference>
<dbReference type="AlphaFoldDB" id="A0A0D0CXF3"/>
<keyword evidence="3" id="KW-1185">Reference proteome</keyword>
<dbReference type="Proteomes" id="UP000054538">
    <property type="component" value="Unassembled WGS sequence"/>
</dbReference>
<keyword evidence="1" id="KW-0812">Transmembrane</keyword>
<accession>A0A0D0CXF3</accession>
<protein>
    <submittedName>
        <fullName evidence="2">Uncharacterized protein</fullName>
    </submittedName>
</protein>
<keyword evidence="1" id="KW-0472">Membrane</keyword>
<gene>
    <name evidence="2" type="ORF">PAXRUDRAFT_171551</name>
</gene>